<name>A0A834MHQ2_RHYFE</name>
<protein>
    <submittedName>
        <fullName evidence="2">Uncharacterized protein</fullName>
    </submittedName>
</protein>
<dbReference type="AlphaFoldDB" id="A0A834MHQ2"/>
<dbReference type="EMBL" id="JAACXV010000160">
    <property type="protein sequence ID" value="KAF7282676.1"/>
    <property type="molecule type" value="Genomic_DNA"/>
</dbReference>
<accession>A0A834MHQ2</accession>
<evidence type="ECO:0000313" key="2">
    <source>
        <dbReference type="EMBL" id="KAF7282676.1"/>
    </source>
</evidence>
<reference evidence="2" key="1">
    <citation type="submission" date="2020-08" db="EMBL/GenBank/DDBJ databases">
        <title>Genome sequencing and assembly of the red palm weevil Rhynchophorus ferrugineus.</title>
        <authorList>
            <person name="Dias G.B."/>
            <person name="Bergman C.M."/>
            <person name="Manee M."/>
        </authorList>
    </citation>
    <scope>NUCLEOTIDE SEQUENCE</scope>
    <source>
        <strain evidence="2">AA-2017</strain>
        <tissue evidence="2">Whole larva</tissue>
    </source>
</reference>
<proteinExistence type="predicted"/>
<feature type="region of interest" description="Disordered" evidence="1">
    <location>
        <begin position="1"/>
        <end position="34"/>
    </location>
</feature>
<evidence type="ECO:0000313" key="3">
    <source>
        <dbReference type="Proteomes" id="UP000625711"/>
    </source>
</evidence>
<evidence type="ECO:0000256" key="1">
    <source>
        <dbReference type="SAM" id="MobiDB-lite"/>
    </source>
</evidence>
<organism evidence="2 3">
    <name type="scientific">Rhynchophorus ferrugineus</name>
    <name type="common">Red palm weevil</name>
    <name type="synonym">Curculio ferrugineus</name>
    <dbReference type="NCBI Taxonomy" id="354439"/>
    <lineage>
        <taxon>Eukaryota</taxon>
        <taxon>Metazoa</taxon>
        <taxon>Ecdysozoa</taxon>
        <taxon>Arthropoda</taxon>
        <taxon>Hexapoda</taxon>
        <taxon>Insecta</taxon>
        <taxon>Pterygota</taxon>
        <taxon>Neoptera</taxon>
        <taxon>Endopterygota</taxon>
        <taxon>Coleoptera</taxon>
        <taxon>Polyphaga</taxon>
        <taxon>Cucujiformia</taxon>
        <taxon>Curculionidae</taxon>
        <taxon>Dryophthorinae</taxon>
        <taxon>Rhynchophorus</taxon>
    </lineage>
</organism>
<comment type="caution">
    <text evidence="2">The sequence shown here is derived from an EMBL/GenBank/DDBJ whole genome shotgun (WGS) entry which is preliminary data.</text>
</comment>
<sequence>MVPHYTVEINCPPDPSIHRRSKSAHVQSPWRPRSQPPVVSEWLFVYLASEIRESGLSVAPYLFFTRVVLDFGGGSVTFRLEAIAGANTIDNQHHEQSV</sequence>
<dbReference type="Proteomes" id="UP000625711">
    <property type="component" value="Unassembled WGS sequence"/>
</dbReference>
<keyword evidence="3" id="KW-1185">Reference proteome</keyword>
<gene>
    <name evidence="2" type="ORF">GWI33_002146</name>
</gene>